<evidence type="ECO:0000256" key="1">
    <source>
        <dbReference type="SAM" id="MobiDB-lite"/>
    </source>
</evidence>
<dbReference type="EMBL" id="CAWUPB010000957">
    <property type="protein sequence ID" value="CAK7335111.1"/>
    <property type="molecule type" value="Genomic_DNA"/>
</dbReference>
<dbReference type="Proteomes" id="UP001314170">
    <property type="component" value="Unassembled WGS sequence"/>
</dbReference>
<evidence type="ECO:0000313" key="2">
    <source>
        <dbReference type="EMBL" id="CAK7335111.1"/>
    </source>
</evidence>
<sequence>MSQERKKIKEKKEYLKGIKTCKTISCREARKREADFMGLIQSRRKRAVNIKRGGDEMREEVEGGLGLGIRAEGVGGDEAQIDQSSLEP</sequence>
<reference evidence="2 3" key="1">
    <citation type="submission" date="2024-01" db="EMBL/GenBank/DDBJ databases">
        <authorList>
            <person name="Waweru B."/>
        </authorList>
    </citation>
    <scope>NUCLEOTIDE SEQUENCE [LARGE SCALE GENOMIC DNA]</scope>
</reference>
<accession>A0AAV1RF43</accession>
<gene>
    <name evidence="2" type="ORF">DCAF_LOCUS10214</name>
</gene>
<keyword evidence="3" id="KW-1185">Reference proteome</keyword>
<protein>
    <submittedName>
        <fullName evidence="2">Uncharacterized protein</fullName>
    </submittedName>
</protein>
<evidence type="ECO:0000313" key="3">
    <source>
        <dbReference type="Proteomes" id="UP001314170"/>
    </source>
</evidence>
<proteinExistence type="predicted"/>
<comment type="caution">
    <text evidence="2">The sequence shown here is derived from an EMBL/GenBank/DDBJ whole genome shotgun (WGS) entry which is preliminary data.</text>
</comment>
<name>A0AAV1RF43_9ROSI</name>
<dbReference type="AlphaFoldDB" id="A0AAV1RF43"/>
<organism evidence="2 3">
    <name type="scientific">Dovyalis caffra</name>
    <dbReference type="NCBI Taxonomy" id="77055"/>
    <lineage>
        <taxon>Eukaryota</taxon>
        <taxon>Viridiplantae</taxon>
        <taxon>Streptophyta</taxon>
        <taxon>Embryophyta</taxon>
        <taxon>Tracheophyta</taxon>
        <taxon>Spermatophyta</taxon>
        <taxon>Magnoliopsida</taxon>
        <taxon>eudicotyledons</taxon>
        <taxon>Gunneridae</taxon>
        <taxon>Pentapetalae</taxon>
        <taxon>rosids</taxon>
        <taxon>fabids</taxon>
        <taxon>Malpighiales</taxon>
        <taxon>Salicaceae</taxon>
        <taxon>Flacourtieae</taxon>
        <taxon>Dovyalis</taxon>
    </lineage>
</organism>
<feature type="region of interest" description="Disordered" evidence="1">
    <location>
        <begin position="68"/>
        <end position="88"/>
    </location>
</feature>